<reference evidence="2" key="1">
    <citation type="journal article" date="2022" name="Mol. Ecol. Resour.">
        <title>The genomes of chicory, endive, great burdock and yacon provide insights into Asteraceae palaeo-polyploidization history and plant inulin production.</title>
        <authorList>
            <person name="Fan W."/>
            <person name="Wang S."/>
            <person name="Wang H."/>
            <person name="Wang A."/>
            <person name="Jiang F."/>
            <person name="Liu H."/>
            <person name="Zhao H."/>
            <person name="Xu D."/>
            <person name="Zhang Y."/>
        </authorList>
    </citation>
    <scope>NUCLEOTIDE SEQUENCE [LARGE SCALE GENOMIC DNA]</scope>
    <source>
        <strain evidence="2">cv. Yunnan</strain>
    </source>
</reference>
<proteinExistence type="predicted"/>
<reference evidence="1 2" key="2">
    <citation type="journal article" date="2022" name="Mol. Ecol. Resour.">
        <title>The genomes of chicory, endive, great burdock and yacon provide insights into Asteraceae paleo-polyploidization history and plant inulin production.</title>
        <authorList>
            <person name="Fan W."/>
            <person name="Wang S."/>
            <person name="Wang H."/>
            <person name="Wang A."/>
            <person name="Jiang F."/>
            <person name="Liu H."/>
            <person name="Zhao H."/>
            <person name="Xu D."/>
            <person name="Zhang Y."/>
        </authorList>
    </citation>
    <scope>NUCLEOTIDE SEQUENCE [LARGE SCALE GENOMIC DNA]</scope>
    <source>
        <strain evidence="2">cv. Yunnan</strain>
        <tissue evidence="1">Leaves</tissue>
    </source>
</reference>
<keyword evidence="2" id="KW-1185">Reference proteome</keyword>
<gene>
    <name evidence="1" type="ORF">L1987_53025</name>
</gene>
<sequence>MSSSNDLIEISDSDDESVEYHLASETRESRSLSETVLADPVPPTAAVREETSTYHPRPRGRVHIHSSTPPDVALGEPPILYQKREGGPLMVKSERKKTGLPLKRTLAGCDMYSRNST</sequence>
<dbReference type="EMBL" id="CM042034">
    <property type="protein sequence ID" value="KAI3762590.1"/>
    <property type="molecule type" value="Genomic_DNA"/>
</dbReference>
<organism evidence="1 2">
    <name type="scientific">Smallanthus sonchifolius</name>
    <dbReference type="NCBI Taxonomy" id="185202"/>
    <lineage>
        <taxon>Eukaryota</taxon>
        <taxon>Viridiplantae</taxon>
        <taxon>Streptophyta</taxon>
        <taxon>Embryophyta</taxon>
        <taxon>Tracheophyta</taxon>
        <taxon>Spermatophyta</taxon>
        <taxon>Magnoliopsida</taxon>
        <taxon>eudicotyledons</taxon>
        <taxon>Gunneridae</taxon>
        <taxon>Pentapetalae</taxon>
        <taxon>asterids</taxon>
        <taxon>campanulids</taxon>
        <taxon>Asterales</taxon>
        <taxon>Asteraceae</taxon>
        <taxon>Asteroideae</taxon>
        <taxon>Heliantheae alliance</taxon>
        <taxon>Millerieae</taxon>
        <taxon>Smallanthus</taxon>
    </lineage>
</organism>
<comment type="caution">
    <text evidence="1">The sequence shown here is derived from an EMBL/GenBank/DDBJ whole genome shotgun (WGS) entry which is preliminary data.</text>
</comment>
<name>A0ACB9EVD8_9ASTR</name>
<accession>A0ACB9EVD8</accession>
<dbReference type="Proteomes" id="UP001056120">
    <property type="component" value="Linkage Group LG17"/>
</dbReference>
<evidence type="ECO:0000313" key="2">
    <source>
        <dbReference type="Proteomes" id="UP001056120"/>
    </source>
</evidence>
<evidence type="ECO:0000313" key="1">
    <source>
        <dbReference type="EMBL" id="KAI3762590.1"/>
    </source>
</evidence>
<protein>
    <submittedName>
        <fullName evidence="1">Uncharacterized protein</fullName>
    </submittedName>
</protein>